<feature type="transmembrane region" description="Helical" evidence="1">
    <location>
        <begin position="69"/>
        <end position="87"/>
    </location>
</feature>
<dbReference type="RefSeq" id="WP_182511488.1">
    <property type="nucleotide sequence ID" value="NZ_JACJIQ010000001.1"/>
</dbReference>
<evidence type="ECO:0000313" key="3">
    <source>
        <dbReference type="Proteomes" id="UP000563094"/>
    </source>
</evidence>
<evidence type="ECO:0000313" key="2">
    <source>
        <dbReference type="EMBL" id="MBA9075813.1"/>
    </source>
</evidence>
<reference evidence="2 3" key="1">
    <citation type="submission" date="2020-08" db="EMBL/GenBank/DDBJ databases">
        <title>Genomic Encyclopedia of Type Strains, Phase IV (KMG-IV): sequencing the most valuable type-strain genomes for metagenomic binning, comparative biology and taxonomic classification.</title>
        <authorList>
            <person name="Goeker M."/>
        </authorList>
    </citation>
    <scope>NUCLEOTIDE SEQUENCE [LARGE SCALE GENOMIC DNA]</scope>
    <source>
        <strain evidence="2 3">DSM 29854</strain>
    </source>
</reference>
<evidence type="ECO:0000256" key="1">
    <source>
        <dbReference type="SAM" id="Phobius"/>
    </source>
</evidence>
<accession>A0A839GE62</accession>
<name>A0A839GE62_9BACT</name>
<keyword evidence="1" id="KW-0812">Transmembrane</keyword>
<sequence length="89" mass="9815">MGKRSLLLVRLLVFAVVLGLQFLALEALQLGAHPWGLFLMTVGTYVAGKLLQKYSASPMGKAMGWGVRWAGVAALGLWVSFMVWLAFFW</sequence>
<keyword evidence="1" id="KW-1133">Transmembrane helix</keyword>
<dbReference type="EMBL" id="JACJIQ010000001">
    <property type="protein sequence ID" value="MBA9075813.1"/>
    <property type="molecule type" value="Genomic_DNA"/>
</dbReference>
<feature type="transmembrane region" description="Helical" evidence="1">
    <location>
        <begin position="30"/>
        <end position="48"/>
    </location>
</feature>
<keyword evidence="1" id="KW-0472">Membrane</keyword>
<protein>
    <submittedName>
        <fullName evidence="2">Uncharacterized protein</fullName>
    </submittedName>
</protein>
<comment type="caution">
    <text evidence="2">The sequence shown here is derived from an EMBL/GenBank/DDBJ whole genome shotgun (WGS) entry which is preliminary data.</text>
</comment>
<dbReference type="AlphaFoldDB" id="A0A839GE62"/>
<dbReference type="Proteomes" id="UP000563094">
    <property type="component" value="Unassembled WGS sequence"/>
</dbReference>
<keyword evidence="3" id="KW-1185">Reference proteome</keyword>
<gene>
    <name evidence="2" type="ORF">FHS90_000510</name>
</gene>
<proteinExistence type="predicted"/>
<organism evidence="2 3">
    <name type="scientific">Rufibacter quisquiliarum</name>
    <dbReference type="NCBI Taxonomy" id="1549639"/>
    <lineage>
        <taxon>Bacteria</taxon>
        <taxon>Pseudomonadati</taxon>
        <taxon>Bacteroidota</taxon>
        <taxon>Cytophagia</taxon>
        <taxon>Cytophagales</taxon>
        <taxon>Hymenobacteraceae</taxon>
        <taxon>Rufibacter</taxon>
    </lineage>
</organism>
<feature type="transmembrane region" description="Helical" evidence="1">
    <location>
        <begin position="7"/>
        <end position="24"/>
    </location>
</feature>